<proteinExistence type="predicted"/>
<dbReference type="GeneID" id="106814048"/>
<dbReference type="InterPro" id="IPR039344">
    <property type="entry name" value="MBLAC1"/>
</dbReference>
<dbReference type="SMART" id="SM00849">
    <property type="entry name" value="Lactamase_B"/>
    <property type="match status" value="1"/>
</dbReference>
<protein>
    <recommendedName>
        <fullName evidence="3">Metallo-beta-lactamase domain-containing protein 1</fullName>
    </recommendedName>
    <alternativeName>
        <fullName evidence="4">Endoribonuclease MBLAC1</fullName>
    </alternativeName>
</protein>
<dbReference type="Pfam" id="PF00753">
    <property type="entry name" value="Lactamase_B"/>
    <property type="match status" value="1"/>
</dbReference>
<dbReference type="SUPFAM" id="SSF56281">
    <property type="entry name" value="Metallo-hydrolase/oxidoreductase"/>
    <property type="match status" value="1"/>
</dbReference>
<dbReference type="InterPro" id="IPR036866">
    <property type="entry name" value="RibonucZ/Hydroxyglut_hydro"/>
</dbReference>
<evidence type="ECO:0000256" key="4">
    <source>
        <dbReference type="ARBA" id="ARBA00032988"/>
    </source>
</evidence>
<sequence>MKYRVHVLKPGYSEFDGDSLRADGTITLLKGRHNIMVDCGSPWDEDIILTELEKHKILPNGINFMVCTHGHTDHAGNLNLFQQAVHINGDSICKEDCYTTLPFLLGKRFFLDDEHIEIIKTPGHTSNDISVIVRDVKDFGTIVIAGDLFEKEGDIENPTLWMMASENVDTQRVNRVKVLKIADYIVPGHGQMFKVTEEMRNTEESYLNWDRPDEGELT</sequence>
<comment type="function">
    <text evidence="6">Endoribonuclease that catalyzes the hydrolysis of histone-coding pre-mRNA 3'-end. Involved in histone pre-mRNA processing during the S-phase of the cell cycle, which is required for entering/progressing through S-phase. Cleaves histone pre-mRNA at a major and a minor cleavage site after the 5'-ACCCA-3' and the 5'-ACCCACA-3' sequence, respectively, and located downstream of the stem-loop. May require the presence of the HDE element located at the histone pre-RNA 3'-end to avoid non-specific cleavage.</text>
</comment>
<comment type="subunit">
    <text evidence="2">Homodimer.</text>
</comment>
<comment type="subcellular location">
    <subcellularLocation>
        <location evidence="1">Cytoplasm</location>
        <location evidence="1">Cytosol</location>
    </subcellularLocation>
</comment>
<gene>
    <name evidence="9" type="primary">LOC106814048</name>
</gene>
<comment type="catalytic activity">
    <reaction evidence="5">
        <text>a ribonucleotidyl-ribonucleotide-RNA + H2O = a 3'-end ribonucleotide-RNA + a 5'-end 5'-phospho-ribonucleoside-RNA + H(+)</text>
        <dbReference type="Rhea" id="RHEA:68096"/>
        <dbReference type="Rhea" id="RHEA-COMP:15179"/>
        <dbReference type="Rhea" id="RHEA-COMP:17355"/>
        <dbReference type="Rhea" id="RHEA-COMP:17428"/>
        <dbReference type="ChEBI" id="CHEBI:15377"/>
        <dbReference type="ChEBI" id="CHEBI:15378"/>
        <dbReference type="ChEBI" id="CHEBI:74896"/>
        <dbReference type="ChEBI" id="CHEBI:138282"/>
        <dbReference type="ChEBI" id="CHEBI:173118"/>
    </reaction>
    <physiologicalReaction direction="left-to-right" evidence="5">
        <dbReference type="Rhea" id="RHEA:68097"/>
    </physiologicalReaction>
</comment>
<organism evidence="8 9">
    <name type="scientific">Priapulus caudatus</name>
    <name type="common">Priapulid worm</name>
    <dbReference type="NCBI Taxonomy" id="37621"/>
    <lineage>
        <taxon>Eukaryota</taxon>
        <taxon>Metazoa</taxon>
        <taxon>Ecdysozoa</taxon>
        <taxon>Scalidophora</taxon>
        <taxon>Priapulida</taxon>
        <taxon>Priapulimorpha</taxon>
        <taxon>Priapulimorphida</taxon>
        <taxon>Priapulidae</taxon>
        <taxon>Priapulus</taxon>
    </lineage>
</organism>
<dbReference type="PANTHER" id="PTHR23200:SF48">
    <property type="entry name" value="METALLO-BETA-LACTAMASE DOMAIN-CONTAINING PROTEIN 1"/>
    <property type="match status" value="1"/>
</dbReference>
<keyword evidence="8" id="KW-1185">Reference proteome</keyword>
<dbReference type="Gene3D" id="3.60.15.10">
    <property type="entry name" value="Ribonuclease Z/Hydroxyacylglutathione hydrolase-like"/>
    <property type="match status" value="1"/>
</dbReference>
<evidence type="ECO:0000313" key="9">
    <source>
        <dbReference type="RefSeq" id="XP_014673798.1"/>
    </source>
</evidence>
<evidence type="ECO:0000256" key="5">
    <source>
        <dbReference type="ARBA" id="ARBA00044690"/>
    </source>
</evidence>
<evidence type="ECO:0000256" key="2">
    <source>
        <dbReference type="ARBA" id="ARBA00011738"/>
    </source>
</evidence>
<dbReference type="InterPro" id="IPR001279">
    <property type="entry name" value="Metallo-B-lactamas"/>
</dbReference>
<dbReference type="Proteomes" id="UP000695022">
    <property type="component" value="Unplaced"/>
</dbReference>
<dbReference type="RefSeq" id="XP_014673798.1">
    <property type="nucleotide sequence ID" value="XM_014818312.1"/>
</dbReference>
<dbReference type="CDD" id="cd07711">
    <property type="entry name" value="MBLAC1-like_MBL-fold"/>
    <property type="match status" value="1"/>
</dbReference>
<name>A0ABM1ENM7_PRICU</name>
<feature type="domain" description="Metallo-beta-lactamase" evidence="7">
    <location>
        <begin position="23"/>
        <end position="189"/>
    </location>
</feature>
<dbReference type="PANTHER" id="PTHR23200">
    <property type="entry name" value="METALLO-BETA-LACTAMASE DOMAIN-CONTAINING PROTEIN 1"/>
    <property type="match status" value="1"/>
</dbReference>
<evidence type="ECO:0000256" key="6">
    <source>
        <dbReference type="ARBA" id="ARBA00045869"/>
    </source>
</evidence>
<reference evidence="9" key="1">
    <citation type="submission" date="2025-08" db="UniProtKB">
        <authorList>
            <consortium name="RefSeq"/>
        </authorList>
    </citation>
    <scope>IDENTIFICATION</scope>
</reference>
<evidence type="ECO:0000259" key="7">
    <source>
        <dbReference type="SMART" id="SM00849"/>
    </source>
</evidence>
<evidence type="ECO:0000313" key="8">
    <source>
        <dbReference type="Proteomes" id="UP000695022"/>
    </source>
</evidence>
<evidence type="ECO:0000256" key="1">
    <source>
        <dbReference type="ARBA" id="ARBA00004514"/>
    </source>
</evidence>
<evidence type="ECO:0000256" key="3">
    <source>
        <dbReference type="ARBA" id="ARBA00014856"/>
    </source>
</evidence>
<accession>A0ABM1ENM7</accession>